<accession>A0ABT2H4R7</accession>
<sequence length="564" mass="60504">MTYAPSPAVAVGAPARPRRSVWKSLLLPWLLLAALGSLWALATPIGGSPDEPAHVVKAGSVVRGELLPETMIAAGGVLHVPAALASEYQQGCFAFFADTPASCAPPFTGDPSQIVESHSSASLYNPAYYWLVGWPSLVLPDFSGIYAMRIVSAVLTSFFLAVCFWVIGSWRSRRVPTVGVLVGITPIVLYLMGTVNPNALEFTAGLAMFAGMLSIVLEPNPKLLGGRLTLVVVSAALVCNTRGISPLWVAVLLVLPLVLLTGRDLLGLLRRPGVIVTILLIAISAVVSLWWTLQSNSLGTGPSSGPDVVPSNSGVGLSPIEGFWGLIGNFYGQARQMVGILGWLDTTLHPAVYHVFYAFAGLLVLGVIIWVRGRKLVFVIAMALAFFFLPPLVQAAYVTKGGFIWQGRYTLILLMTLLLGMAACIAASERFVRWRRGRGILTVIAWLVAGAWAFATAYAFATTLRRFASGYATDWPAMLEPGAWVPPLGSVALIALFTALTIGFALYVAIAGRDRRVLVAAPLPPVAGEPDARTPWPEQHWPGQQPAQQPYIPAHSIDRKERPW</sequence>
<feature type="transmembrane region" description="Helical" evidence="2">
    <location>
        <begin position="351"/>
        <end position="371"/>
    </location>
</feature>
<feature type="transmembrane region" description="Helical" evidence="2">
    <location>
        <begin position="440"/>
        <end position="461"/>
    </location>
</feature>
<evidence type="ECO:0000256" key="1">
    <source>
        <dbReference type="SAM" id="MobiDB-lite"/>
    </source>
</evidence>
<dbReference type="Proteomes" id="UP001165586">
    <property type="component" value="Unassembled WGS sequence"/>
</dbReference>
<keyword evidence="4" id="KW-1185">Reference proteome</keyword>
<feature type="transmembrane region" description="Helical" evidence="2">
    <location>
        <begin position="175"/>
        <end position="193"/>
    </location>
</feature>
<feature type="transmembrane region" description="Helical" evidence="2">
    <location>
        <begin position="488"/>
        <end position="510"/>
    </location>
</feature>
<protein>
    <submittedName>
        <fullName evidence="3">DUF2142 domain-containing protein</fullName>
    </submittedName>
</protein>
<gene>
    <name evidence="3" type="ORF">N1032_14265</name>
</gene>
<reference evidence="3" key="1">
    <citation type="submission" date="2022-08" db="EMBL/GenBank/DDBJ databases">
        <authorList>
            <person name="Deng Y."/>
            <person name="Han X.-F."/>
            <person name="Zhang Y.-Q."/>
        </authorList>
    </citation>
    <scope>NUCLEOTIDE SEQUENCE</scope>
    <source>
        <strain evidence="3">CPCC 203386</strain>
    </source>
</reference>
<feature type="transmembrane region" description="Helical" evidence="2">
    <location>
        <begin position="273"/>
        <end position="293"/>
    </location>
</feature>
<feature type="transmembrane region" description="Helical" evidence="2">
    <location>
        <begin position="376"/>
        <end position="397"/>
    </location>
</feature>
<keyword evidence="2" id="KW-0472">Membrane</keyword>
<dbReference type="EMBL" id="JANLCJ010000005">
    <property type="protein sequence ID" value="MCS5734906.1"/>
    <property type="molecule type" value="Genomic_DNA"/>
</dbReference>
<feature type="region of interest" description="Disordered" evidence="1">
    <location>
        <begin position="528"/>
        <end position="564"/>
    </location>
</feature>
<evidence type="ECO:0000313" key="3">
    <source>
        <dbReference type="EMBL" id="MCS5734906.1"/>
    </source>
</evidence>
<dbReference type="Pfam" id="PF09913">
    <property type="entry name" value="DUF2142"/>
    <property type="match status" value="1"/>
</dbReference>
<feature type="transmembrane region" description="Helical" evidence="2">
    <location>
        <begin position="25"/>
        <end position="42"/>
    </location>
</feature>
<name>A0ABT2H4R7_9MICO</name>
<keyword evidence="2" id="KW-0812">Transmembrane</keyword>
<dbReference type="InterPro" id="IPR018674">
    <property type="entry name" value="DUF2142_membrane"/>
</dbReference>
<dbReference type="RefSeq" id="WP_259539815.1">
    <property type="nucleotide sequence ID" value="NZ_JANLCJ010000005.1"/>
</dbReference>
<feature type="transmembrane region" description="Helical" evidence="2">
    <location>
        <begin position="409"/>
        <end position="428"/>
    </location>
</feature>
<proteinExistence type="predicted"/>
<keyword evidence="2" id="KW-1133">Transmembrane helix</keyword>
<evidence type="ECO:0000313" key="4">
    <source>
        <dbReference type="Proteomes" id="UP001165586"/>
    </source>
</evidence>
<organism evidence="3 4">
    <name type="scientific">Herbiconiux daphne</name>
    <dbReference type="NCBI Taxonomy" id="2970914"/>
    <lineage>
        <taxon>Bacteria</taxon>
        <taxon>Bacillati</taxon>
        <taxon>Actinomycetota</taxon>
        <taxon>Actinomycetes</taxon>
        <taxon>Micrococcales</taxon>
        <taxon>Microbacteriaceae</taxon>
        <taxon>Herbiconiux</taxon>
    </lineage>
</organism>
<comment type="caution">
    <text evidence="3">The sequence shown here is derived from an EMBL/GenBank/DDBJ whole genome shotgun (WGS) entry which is preliminary data.</text>
</comment>
<feature type="transmembrane region" description="Helical" evidence="2">
    <location>
        <begin position="146"/>
        <end position="168"/>
    </location>
</feature>
<evidence type="ECO:0000256" key="2">
    <source>
        <dbReference type="SAM" id="Phobius"/>
    </source>
</evidence>
<feature type="transmembrane region" description="Helical" evidence="2">
    <location>
        <begin position="247"/>
        <end position="266"/>
    </location>
</feature>